<keyword evidence="2" id="KW-1185">Reference proteome</keyword>
<reference evidence="1 2" key="1">
    <citation type="submission" date="2024-02" db="EMBL/GenBank/DDBJ databases">
        <title>Bacteria isolated from the canopy kelp, Nereocystis luetkeana.</title>
        <authorList>
            <person name="Pfister C.A."/>
            <person name="Younker I.T."/>
            <person name="Light S.H."/>
        </authorList>
    </citation>
    <scope>NUCLEOTIDE SEQUENCE [LARGE SCALE GENOMIC DNA]</scope>
    <source>
        <strain evidence="1 2">TI.1.05</strain>
    </source>
</reference>
<dbReference type="RefSeq" id="WP_341597089.1">
    <property type="nucleotide sequence ID" value="NZ_JBAKAZ010000014.1"/>
</dbReference>
<dbReference type="Pfam" id="PF10670">
    <property type="entry name" value="DUF4198"/>
    <property type="match status" value="1"/>
</dbReference>
<evidence type="ECO:0000313" key="1">
    <source>
        <dbReference type="EMBL" id="MEL0629076.1"/>
    </source>
</evidence>
<comment type="caution">
    <text evidence="1">The sequence shown here is derived from an EMBL/GenBank/DDBJ whole genome shotgun (WGS) entry which is preliminary data.</text>
</comment>
<accession>A0ABU9GP59</accession>
<dbReference type="EMBL" id="JBAKAZ010000014">
    <property type="protein sequence ID" value="MEL0629076.1"/>
    <property type="molecule type" value="Genomic_DNA"/>
</dbReference>
<dbReference type="PROSITE" id="PS51257">
    <property type="entry name" value="PROKAR_LIPOPROTEIN"/>
    <property type="match status" value="1"/>
</dbReference>
<dbReference type="InterPro" id="IPR019613">
    <property type="entry name" value="DUF4198"/>
</dbReference>
<sequence>MLNFTKLTPSINLKRFIAPVVLAIGCTLPTYASAHFQMIYTPELLRDKGGNMTLKMPFTHPAASGHVMKLDKPEAFYMIKKGKKTDLLDTVSEIEWESAVDTGHAYQANVKLRGLGDYVFISQPSPYFEAEEGFYIQQITKTIVNVGGLPTDWNEDFGLAAEIVPLTKPYAIYEGGIFTGVVKSRGQAVPFAEIEVEFVNYVPEMEHNRFAKTPLMTPAADVFITQTIYADANGTFNYVLPKAGQWGFAALGVGEQKTYKDKALSQDAVIWVEATKLP</sequence>
<name>A0ABU9GP59_9GAMM</name>
<gene>
    <name evidence="1" type="ORF">V6256_05600</name>
</gene>
<dbReference type="Proteomes" id="UP001369082">
    <property type="component" value="Unassembled WGS sequence"/>
</dbReference>
<organism evidence="1 2">
    <name type="scientific">Psychromonas aquatilis</name>
    <dbReference type="NCBI Taxonomy" id="2005072"/>
    <lineage>
        <taxon>Bacteria</taxon>
        <taxon>Pseudomonadati</taxon>
        <taxon>Pseudomonadota</taxon>
        <taxon>Gammaproteobacteria</taxon>
        <taxon>Alteromonadales</taxon>
        <taxon>Psychromonadaceae</taxon>
        <taxon>Psychromonas</taxon>
    </lineage>
</organism>
<evidence type="ECO:0000313" key="2">
    <source>
        <dbReference type="Proteomes" id="UP001369082"/>
    </source>
</evidence>
<proteinExistence type="predicted"/>
<protein>
    <submittedName>
        <fullName evidence="1">DUF4198 domain-containing protein</fullName>
    </submittedName>
</protein>